<dbReference type="Pfam" id="PF03715">
    <property type="entry name" value="Noc2"/>
    <property type="match status" value="1"/>
</dbReference>
<keyword evidence="6" id="KW-1185">Reference proteome</keyword>
<accession>A0A812N0U5</accession>
<comment type="subcellular location">
    <subcellularLocation>
        <location evidence="1">Nucleus</location>
    </subcellularLocation>
</comment>
<gene>
    <name evidence="5" type="ORF">SPIL2461_LOCUS6474</name>
</gene>
<feature type="region of interest" description="Disordered" evidence="4">
    <location>
        <begin position="79"/>
        <end position="125"/>
    </location>
</feature>
<feature type="region of interest" description="Disordered" evidence="4">
    <location>
        <begin position="225"/>
        <end position="245"/>
    </location>
</feature>
<evidence type="ECO:0008006" key="7">
    <source>
        <dbReference type="Google" id="ProtNLM"/>
    </source>
</evidence>
<dbReference type="EMBL" id="CAJNIZ010009790">
    <property type="protein sequence ID" value="CAE7288130.1"/>
    <property type="molecule type" value="Genomic_DNA"/>
</dbReference>
<reference evidence="5" key="1">
    <citation type="submission" date="2021-02" db="EMBL/GenBank/DDBJ databases">
        <authorList>
            <person name="Dougan E. K."/>
            <person name="Rhodes N."/>
            <person name="Thang M."/>
            <person name="Chan C."/>
        </authorList>
    </citation>
    <scope>NUCLEOTIDE SEQUENCE</scope>
</reference>
<feature type="non-terminal residue" evidence="5">
    <location>
        <position position="375"/>
    </location>
</feature>
<dbReference type="GO" id="GO:0005730">
    <property type="term" value="C:nucleolus"/>
    <property type="evidence" value="ECO:0007669"/>
    <property type="project" value="TreeGrafter"/>
</dbReference>
<feature type="compositionally biased region" description="Basic and acidic residues" evidence="4">
    <location>
        <begin position="91"/>
        <end position="112"/>
    </location>
</feature>
<dbReference type="PANTHER" id="PTHR12687:SF4">
    <property type="entry name" value="NUCLEOLAR COMPLEX PROTEIN 2 HOMOLOG"/>
    <property type="match status" value="1"/>
</dbReference>
<evidence type="ECO:0000256" key="4">
    <source>
        <dbReference type="SAM" id="MobiDB-lite"/>
    </source>
</evidence>
<feature type="compositionally biased region" description="Basic residues" evidence="4">
    <location>
        <begin position="81"/>
        <end position="90"/>
    </location>
</feature>
<dbReference type="PANTHER" id="PTHR12687">
    <property type="entry name" value="NUCLEOLAR COMPLEX 2 AND RAD4-RELATED"/>
    <property type="match status" value="1"/>
</dbReference>
<sequence length="375" mass="42138">MADALIRTVLRSFATAAAGSYTWRSVSNFRFMENCILELFRLDDATSYRVGYVWIRQLALVLRNASMASSRGGTVNVKTAKTAKAKAKAKATRDRAKRDKAVKNKAGKEKTANNEQEDEEAPRRKVKSKPLEELMSWQFVRSMYLWTRVVTSVPSLKPLGYPLFMVILGAVKSRLMNLQCFPFVCHGLTCLNRLAAGLEALVPLSSHLLKLLDIVHHQLESKKKLGSKAQAQDDDGEEPGERKPPDMEVLLRLSPGREEVLELVAERICGLFTDHLGLLSRSTSFPELSAPVVLHLRRLSKHCRNEALRKQLKALLAAVEQSSQAVLRYREQLQEPPPAGKLLVLGADATPLAKQRMQWLKRRAEYERSKVEGDL</sequence>
<comment type="similarity">
    <text evidence="2">Belongs to the NOC2 family.</text>
</comment>
<evidence type="ECO:0000256" key="1">
    <source>
        <dbReference type="ARBA" id="ARBA00004123"/>
    </source>
</evidence>
<organism evidence="5 6">
    <name type="scientific">Symbiodinium pilosum</name>
    <name type="common">Dinoflagellate</name>
    <dbReference type="NCBI Taxonomy" id="2952"/>
    <lineage>
        <taxon>Eukaryota</taxon>
        <taxon>Sar</taxon>
        <taxon>Alveolata</taxon>
        <taxon>Dinophyceae</taxon>
        <taxon>Suessiales</taxon>
        <taxon>Symbiodiniaceae</taxon>
        <taxon>Symbiodinium</taxon>
    </lineage>
</organism>
<dbReference type="GO" id="GO:0005654">
    <property type="term" value="C:nucleoplasm"/>
    <property type="evidence" value="ECO:0007669"/>
    <property type="project" value="TreeGrafter"/>
</dbReference>
<protein>
    <recommendedName>
        <fullName evidence="7">Nucleolar complex protein 2</fullName>
    </recommendedName>
</protein>
<evidence type="ECO:0000313" key="5">
    <source>
        <dbReference type="EMBL" id="CAE7288130.1"/>
    </source>
</evidence>
<dbReference type="GO" id="GO:0030690">
    <property type="term" value="C:Noc1p-Noc2p complex"/>
    <property type="evidence" value="ECO:0007669"/>
    <property type="project" value="TreeGrafter"/>
</dbReference>
<keyword evidence="3" id="KW-0539">Nucleus</keyword>
<evidence type="ECO:0000256" key="3">
    <source>
        <dbReference type="ARBA" id="ARBA00023242"/>
    </source>
</evidence>
<dbReference type="AlphaFoldDB" id="A0A812N0U5"/>
<evidence type="ECO:0000313" key="6">
    <source>
        <dbReference type="Proteomes" id="UP000649617"/>
    </source>
</evidence>
<comment type="caution">
    <text evidence="5">The sequence shown here is derived from an EMBL/GenBank/DDBJ whole genome shotgun (WGS) entry which is preliminary data.</text>
</comment>
<dbReference type="GO" id="GO:0042273">
    <property type="term" value="P:ribosomal large subunit biogenesis"/>
    <property type="evidence" value="ECO:0007669"/>
    <property type="project" value="TreeGrafter"/>
</dbReference>
<evidence type="ECO:0000256" key="2">
    <source>
        <dbReference type="ARBA" id="ARBA00005907"/>
    </source>
</evidence>
<dbReference type="GO" id="GO:0030691">
    <property type="term" value="C:Noc2p-Noc3p complex"/>
    <property type="evidence" value="ECO:0007669"/>
    <property type="project" value="TreeGrafter"/>
</dbReference>
<name>A0A812N0U5_SYMPI</name>
<dbReference type="InterPro" id="IPR005343">
    <property type="entry name" value="Noc2"/>
</dbReference>
<proteinExistence type="inferred from homology"/>
<dbReference type="Proteomes" id="UP000649617">
    <property type="component" value="Unassembled WGS sequence"/>
</dbReference>
<dbReference type="OrthoDB" id="2414723at2759"/>